<keyword evidence="1" id="KW-1133">Transmembrane helix</keyword>
<evidence type="ECO:0000256" key="1">
    <source>
        <dbReference type="SAM" id="Phobius"/>
    </source>
</evidence>
<sequence length="146" mass="15556">MTASTLRRHREAPERGSISAMVIVLIVMLFAVAGLIYDGGRAINARQQAFDDAEQAARAGANQIDIDRFRADGTVVIVQGEAEYAVRQYLAQLDRTYTTVRVGVTGDSVEVDLGRTVPTGLLQLVFVSSFDVSGSAIAQPEVGIGG</sequence>
<dbReference type="InterPro" id="IPR028087">
    <property type="entry name" value="Tad_N"/>
</dbReference>
<keyword evidence="4" id="KW-1185">Reference proteome</keyword>
<dbReference type="Proteomes" id="UP000469185">
    <property type="component" value="Unassembled WGS sequence"/>
</dbReference>
<feature type="transmembrane region" description="Helical" evidence="1">
    <location>
        <begin position="16"/>
        <end position="37"/>
    </location>
</feature>
<evidence type="ECO:0000259" key="2">
    <source>
        <dbReference type="Pfam" id="PF13400"/>
    </source>
</evidence>
<accession>A0A6N9YMQ8</accession>
<dbReference type="RefSeq" id="WP_163819079.1">
    <property type="nucleotide sequence ID" value="NZ_JAAGOB010000006.1"/>
</dbReference>
<evidence type="ECO:0000313" key="3">
    <source>
        <dbReference type="EMBL" id="NED96316.1"/>
    </source>
</evidence>
<reference evidence="3 4" key="1">
    <citation type="submission" date="2020-02" db="EMBL/GenBank/DDBJ databases">
        <authorList>
            <person name="Li X.-J."/>
            <person name="Feng X.-M."/>
        </authorList>
    </citation>
    <scope>NUCLEOTIDE SEQUENCE [LARGE SCALE GENOMIC DNA]</scope>
    <source>
        <strain evidence="3 4">CGMCC 4.7225</strain>
    </source>
</reference>
<name>A0A6N9YMQ8_9ACTN</name>
<dbReference type="EMBL" id="JAAGOB010000006">
    <property type="protein sequence ID" value="NED96316.1"/>
    <property type="molecule type" value="Genomic_DNA"/>
</dbReference>
<dbReference type="Pfam" id="PF13400">
    <property type="entry name" value="Tad"/>
    <property type="match status" value="1"/>
</dbReference>
<dbReference type="AlphaFoldDB" id="A0A6N9YMQ8"/>
<evidence type="ECO:0000313" key="4">
    <source>
        <dbReference type="Proteomes" id="UP000469185"/>
    </source>
</evidence>
<keyword evidence="1" id="KW-0812">Transmembrane</keyword>
<organism evidence="3 4">
    <name type="scientific">Phytoactinopolyspora alkaliphila</name>
    <dbReference type="NCBI Taxonomy" id="1783498"/>
    <lineage>
        <taxon>Bacteria</taxon>
        <taxon>Bacillati</taxon>
        <taxon>Actinomycetota</taxon>
        <taxon>Actinomycetes</taxon>
        <taxon>Jiangellales</taxon>
        <taxon>Jiangellaceae</taxon>
        <taxon>Phytoactinopolyspora</taxon>
    </lineage>
</organism>
<protein>
    <submittedName>
        <fullName evidence="3">Pilus assembly protein</fullName>
    </submittedName>
</protein>
<feature type="domain" description="Putative Flp pilus-assembly TadG-like N-terminal" evidence="2">
    <location>
        <begin position="16"/>
        <end position="62"/>
    </location>
</feature>
<comment type="caution">
    <text evidence="3">The sequence shown here is derived from an EMBL/GenBank/DDBJ whole genome shotgun (WGS) entry which is preliminary data.</text>
</comment>
<keyword evidence="1" id="KW-0472">Membrane</keyword>
<proteinExistence type="predicted"/>
<gene>
    <name evidence="3" type="ORF">G1H11_13460</name>
</gene>